<dbReference type="eggNOG" id="COG0673">
    <property type="taxonomic scope" value="Bacteria"/>
</dbReference>
<dbReference type="InterPro" id="IPR000683">
    <property type="entry name" value="Gfo/Idh/MocA-like_OxRdtase_N"/>
</dbReference>
<sequence>MSKLDTDNVYWLSTAPQQELRSMAKMQKIRLGMIGGGEGAFIGAVHRNAFGLDGQYDLVCGAFSRDPSNNESTADSLGVEHSRTYASWEDMLEKEAALPEQQRMQVVSIVTPNHLHVPISVAAIKAGFHVFCEKPAGVGLGEVKDLQDLLHSTDRLYGLAHTYLGYPMVWQARHMVQSGMLGNIRKVFVEYPQGWLSANEETHNKQAKWRTDPSLAGGSGCMGDIGTHAFGLAEFVLDDAITALCGQLYTHIEDRQLDDDGAALIKTKKGATGVLIASQVCAGEENALKIKVYGDKGGLEWHQMEPNSVVYRPIGQPYQVFRAGLGQPGLCDEAVNRCRIPGGHPEGYLEAMANLYNDFANAVRSESDQTSSKASGVPGINSGLRGMAFIDAMLASSESDTKWETVSPVGTE</sequence>
<dbReference type="KEGG" id="alt:ambt_16630"/>
<dbReference type="Gene3D" id="3.40.50.720">
    <property type="entry name" value="NAD(P)-binding Rossmann-like Domain"/>
    <property type="match status" value="1"/>
</dbReference>
<dbReference type="PANTHER" id="PTHR43708:SF3">
    <property type="entry name" value="OXIDOREDUCTASE"/>
    <property type="match status" value="1"/>
</dbReference>
<dbReference type="Pfam" id="PF22725">
    <property type="entry name" value="GFO_IDH_MocA_C3"/>
    <property type="match status" value="1"/>
</dbReference>
<dbReference type="HOGENOM" id="CLU_023194_17_1_6"/>
<feature type="domain" description="GFO/IDH/MocA-like oxidoreductase" evidence="3">
    <location>
        <begin position="171"/>
        <end position="300"/>
    </location>
</feature>
<reference evidence="4 5" key="1">
    <citation type="journal article" date="2011" name="J. Bacteriol.">
        <title>Complete genome sequence of the polycyclic aromatic hydrocarbon-degrading bacterium Alteromonas sp. strain SN2.</title>
        <authorList>
            <person name="Jin H.M."/>
            <person name="Jeong H."/>
            <person name="Moon E.J."/>
            <person name="Math R.K."/>
            <person name="Lee K."/>
            <person name="Kim H.J."/>
            <person name="Jeon C.O."/>
            <person name="Oh T.K."/>
            <person name="Kim J.F."/>
        </authorList>
    </citation>
    <scope>NUCLEOTIDE SEQUENCE [LARGE SCALE GENOMIC DNA]</scope>
    <source>
        <strain evidence="5">JCM 17741 / KACC 18427 / KCTC 11700BP / SN2</strain>
    </source>
</reference>
<dbReference type="EMBL" id="CP002339">
    <property type="protein sequence ID" value="AEF04831.1"/>
    <property type="molecule type" value="Genomic_DNA"/>
</dbReference>
<dbReference type="SUPFAM" id="SSF55347">
    <property type="entry name" value="Glyceraldehyde-3-phosphate dehydrogenase-like, C-terminal domain"/>
    <property type="match status" value="1"/>
</dbReference>
<dbReference type="InterPro" id="IPR055170">
    <property type="entry name" value="GFO_IDH_MocA-like_dom"/>
</dbReference>
<name>F5ZF54_ALTNA</name>
<keyword evidence="5" id="KW-1185">Reference proteome</keyword>
<evidence type="ECO:0000313" key="4">
    <source>
        <dbReference type="EMBL" id="AEF04831.1"/>
    </source>
</evidence>
<dbReference type="InterPro" id="IPR036291">
    <property type="entry name" value="NAD(P)-bd_dom_sf"/>
</dbReference>
<accession>F5ZF54</accession>
<feature type="domain" description="Gfo/Idh/MocA-like oxidoreductase N-terminal" evidence="2">
    <location>
        <begin position="29"/>
        <end position="159"/>
    </location>
</feature>
<evidence type="ECO:0000313" key="5">
    <source>
        <dbReference type="Proteomes" id="UP000000683"/>
    </source>
</evidence>
<protein>
    <submittedName>
        <fullName evidence="4">Gfo/Idh/MocA family oxidoreductase</fullName>
    </submittedName>
</protein>
<dbReference type="SUPFAM" id="SSF51735">
    <property type="entry name" value="NAD(P)-binding Rossmann-fold domains"/>
    <property type="match status" value="1"/>
</dbReference>
<gene>
    <name evidence="4" type="ordered locus">ambt_16630</name>
</gene>
<evidence type="ECO:0000259" key="2">
    <source>
        <dbReference type="Pfam" id="PF01408"/>
    </source>
</evidence>
<proteinExistence type="predicted"/>
<evidence type="ECO:0000256" key="1">
    <source>
        <dbReference type="ARBA" id="ARBA00022729"/>
    </source>
</evidence>
<dbReference type="AlphaFoldDB" id="F5ZF54"/>
<dbReference type="Pfam" id="PF01408">
    <property type="entry name" value="GFO_IDH_MocA"/>
    <property type="match status" value="1"/>
</dbReference>
<dbReference type="Proteomes" id="UP000000683">
    <property type="component" value="Chromosome"/>
</dbReference>
<keyword evidence="1" id="KW-0732">Signal</keyword>
<dbReference type="InterPro" id="IPR051317">
    <property type="entry name" value="Gfo/Idh/MocA_oxidoreduct"/>
</dbReference>
<dbReference type="PANTHER" id="PTHR43708">
    <property type="entry name" value="CONSERVED EXPRESSED OXIDOREDUCTASE (EUROFUNG)"/>
    <property type="match status" value="1"/>
</dbReference>
<evidence type="ECO:0000259" key="3">
    <source>
        <dbReference type="Pfam" id="PF22725"/>
    </source>
</evidence>
<organism evidence="4 5">
    <name type="scientific">Alteromonas naphthalenivorans</name>
    <dbReference type="NCBI Taxonomy" id="715451"/>
    <lineage>
        <taxon>Bacteria</taxon>
        <taxon>Pseudomonadati</taxon>
        <taxon>Pseudomonadota</taxon>
        <taxon>Gammaproteobacteria</taxon>
        <taxon>Alteromonadales</taxon>
        <taxon>Alteromonadaceae</taxon>
        <taxon>Alteromonas/Salinimonas group</taxon>
        <taxon>Alteromonas</taxon>
    </lineage>
</organism>
<dbReference type="GO" id="GO:0000166">
    <property type="term" value="F:nucleotide binding"/>
    <property type="evidence" value="ECO:0007669"/>
    <property type="project" value="InterPro"/>
</dbReference>
<dbReference type="Gene3D" id="3.30.360.10">
    <property type="entry name" value="Dihydrodipicolinate Reductase, domain 2"/>
    <property type="match status" value="1"/>
</dbReference>